<dbReference type="Proteomes" id="UP000499080">
    <property type="component" value="Unassembled WGS sequence"/>
</dbReference>
<accession>A0A4Y2MMW3</accession>
<sequence length="101" mass="11679">MVRVLLQERFRGTFARKTSFSAKMVSIEQKAQCVLSFHETKSSINVQRAFQHCYERNPPDTKSIKRRYEKFKETGSITDLPRSGRPSASEETVELVSTESY</sequence>
<evidence type="ECO:0000313" key="4">
    <source>
        <dbReference type="Proteomes" id="UP000499080"/>
    </source>
</evidence>
<evidence type="ECO:0000313" key="3">
    <source>
        <dbReference type="EMBL" id="GBN28013.1"/>
    </source>
</evidence>
<proteinExistence type="predicted"/>
<organism evidence="3 4">
    <name type="scientific">Araneus ventricosus</name>
    <name type="common">Orbweaver spider</name>
    <name type="synonym">Epeira ventricosa</name>
    <dbReference type="NCBI Taxonomy" id="182803"/>
    <lineage>
        <taxon>Eukaryota</taxon>
        <taxon>Metazoa</taxon>
        <taxon>Ecdysozoa</taxon>
        <taxon>Arthropoda</taxon>
        <taxon>Chelicerata</taxon>
        <taxon>Arachnida</taxon>
        <taxon>Araneae</taxon>
        <taxon>Araneomorphae</taxon>
        <taxon>Entelegynae</taxon>
        <taxon>Araneoidea</taxon>
        <taxon>Araneidae</taxon>
        <taxon>Araneus</taxon>
    </lineage>
</organism>
<evidence type="ECO:0000256" key="1">
    <source>
        <dbReference type="SAM" id="MobiDB-lite"/>
    </source>
</evidence>
<name>A0A4Y2MMW3_ARAVE</name>
<dbReference type="Pfam" id="PF16087">
    <property type="entry name" value="DUF4817"/>
    <property type="match status" value="1"/>
</dbReference>
<feature type="compositionally biased region" description="Low complexity" evidence="1">
    <location>
        <begin position="87"/>
        <end position="101"/>
    </location>
</feature>
<protein>
    <recommendedName>
        <fullName evidence="2">DUF4817 domain-containing protein</fullName>
    </recommendedName>
</protein>
<feature type="region of interest" description="Disordered" evidence="1">
    <location>
        <begin position="75"/>
        <end position="101"/>
    </location>
</feature>
<evidence type="ECO:0000259" key="2">
    <source>
        <dbReference type="Pfam" id="PF16087"/>
    </source>
</evidence>
<comment type="caution">
    <text evidence="3">The sequence shown here is derived from an EMBL/GenBank/DDBJ whole genome shotgun (WGS) entry which is preliminary data.</text>
</comment>
<dbReference type="InterPro" id="IPR032135">
    <property type="entry name" value="DUF4817"/>
</dbReference>
<dbReference type="AlphaFoldDB" id="A0A4Y2MMW3"/>
<dbReference type="EMBL" id="BGPR01007583">
    <property type="protein sequence ID" value="GBN28013.1"/>
    <property type="molecule type" value="Genomic_DNA"/>
</dbReference>
<feature type="domain" description="DUF4817" evidence="2">
    <location>
        <begin position="26"/>
        <end position="78"/>
    </location>
</feature>
<reference evidence="3 4" key="1">
    <citation type="journal article" date="2019" name="Sci. Rep.">
        <title>Orb-weaving spider Araneus ventricosus genome elucidates the spidroin gene catalogue.</title>
        <authorList>
            <person name="Kono N."/>
            <person name="Nakamura H."/>
            <person name="Ohtoshi R."/>
            <person name="Moran D.A.P."/>
            <person name="Shinohara A."/>
            <person name="Yoshida Y."/>
            <person name="Fujiwara M."/>
            <person name="Mori M."/>
            <person name="Tomita M."/>
            <person name="Arakawa K."/>
        </authorList>
    </citation>
    <scope>NUCLEOTIDE SEQUENCE [LARGE SCALE GENOMIC DNA]</scope>
</reference>
<keyword evidence="4" id="KW-1185">Reference proteome</keyword>
<gene>
    <name evidence="3" type="ORF">AVEN_82000_1</name>
</gene>